<dbReference type="AlphaFoldDB" id="A0A5B0RQJ3"/>
<proteinExistence type="predicted"/>
<evidence type="ECO:0000313" key="2">
    <source>
        <dbReference type="EMBL" id="KAA1127649.1"/>
    </source>
</evidence>
<protein>
    <submittedName>
        <fullName evidence="2">Uncharacterized protein</fullName>
    </submittedName>
</protein>
<dbReference type="EMBL" id="VDEP01000156">
    <property type="protein sequence ID" value="KAA1127649.1"/>
    <property type="molecule type" value="Genomic_DNA"/>
</dbReference>
<name>A0A5B0RQJ3_PUCGR</name>
<dbReference type="Proteomes" id="UP000325313">
    <property type="component" value="Unassembled WGS sequence"/>
</dbReference>
<evidence type="ECO:0000313" key="3">
    <source>
        <dbReference type="Proteomes" id="UP000325313"/>
    </source>
</evidence>
<gene>
    <name evidence="2" type="ORF">PGTUg99_001718</name>
</gene>
<sequence>MKNLQSSNIGHGGQAQVDSTSEAQATGTGKHSQQDAGPKNAHHQDIVPLPEDTEDVQAQKTVPAQGGDMSGTVGEREHLSRTSSAPDKEDKVIAGCLTKDKQRDAYRNLLTDEEEPGPLLVVNKAPNVHSIPPIARRKTDRERLWDQVCKAKESKDEANADFLLRIYLSLPKDTDVLAVPVQLSNVRSSSSDAALPTQHSRSVDKTVNFIRGSVPNHFDIGFTPFFDKNIREFRGPLPLTIFDKEWQEDAVSFHSGK</sequence>
<reference evidence="2 3" key="1">
    <citation type="submission" date="2019-05" db="EMBL/GenBank/DDBJ databases">
        <title>Emergence of the Ug99 lineage of the wheat stem rust pathogen through somatic hybridization.</title>
        <authorList>
            <person name="Li F."/>
            <person name="Upadhyaya N.M."/>
            <person name="Sperschneider J."/>
            <person name="Matny O."/>
            <person name="Nguyen-Phuc H."/>
            <person name="Mago R."/>
            <person name="Raley C."/>
            <person name="Miller M.E."/>
            <person name="Silverstein K.A.T."/>
            <person name="Henningsen E."/>
            <person name="Hirsch C.D."/>
            <person name="Visser B."/>
            <person name="Pretorius Z.A."/>
            <person name="Steffenson B.J."/>
            <person name="Schwessinger B."/>
            <person name="Dodds P.N."/>
            <person name="Figueroa M."/>
        </authorList>
    </citation>
    <scope>NUCLEOTIDE SEQUENCE [LARGE SCALE GENOMIC DNA]</scope>
    <source>
        <strain evidence="2 3">Ug99</strain>
    </source>
</reference>
<feature type="compositionally biased region" description="Basic and acidic residues" evidence="1">
    <location>
        <begin position="74"/>
        <end position="91"/>
    </location>
</feature>
<feature type="region of interest" description="Disordered" evidence="1">
    <location>
        <begin position="1"/>
        <end position="91"/>
    </location>
</feature>
<feature type="compositionally biased region" description="Polar residues" evidence="1">
    <location>
        <begin position="16"/>
        <end position="35"/>
    </location>
</feature>
<organism evidence="2 3">
    <name type="scientific">Puccinia graminis f. sp. tritici</name>
    <dbReference type="NCBI Taxonomy" id="56615"/>
    <lineage>
        <taxon>Eukaryota</taxon>
        <taxon>Fungi</taxon>
        <taxon>Dikarya</taxon>
        <taxon>Basidiomycota</taxon>
        <taxon>Pucciniomycotina</taxon>
        <taxon>Pucciniomycetes</taxon>
        <taxon>Pucciniales</taxon>
        <taxon>Pucciniaceae</taxon>
        <taxon>Puccinia</taxon>
    </lineage>
</organism>
<comment type="caution">
    <text evidence="2">The sequence shown here is derived from an EMBL/GenBank/DDBJ whole genome shotgun (WGS) entry which is preliminary data.</text>
</comment>
<accession>A0A5B0RQJ3</accession>
<evidence type="ECO:0000256" key="1">
    <source>
        <dbReference type="SAM" id="MobiDB-lite"/>
    </source>
</evidence>